<protein>
    <recommendedName>
        <fullName evidence="4">Lipoprotein</fullName>
    </recommendedName>
</protein>
<dbReference type="Proteomes" id="UP001597059">
    <property type="component" value="Unassembled WGS sequence"/>
</dbReference>
<feature type="chain" id="PRO_5045497588" description="Lipoprotein" evidence="1">
    <location>
        <begin position="21"/>
        <end position="210"/>
    </location>
</feature>
<proteinExistence type="predicted"/>
<comment type="caution">
    <text evidence="2">The sequence shown here is derived from an EMBL/GenBank/DDBJ whole genome shotgun (WGS) entry which is preliminary data.</text>
</comment>
<reference evidence="3" key="1">
    <citation type="journal article" date="2019" name="Int. J. Syst. Evol. Microbiol.">
        <title>The Global Catalogue of Microorganisms (GCM) 10K type strain sequencing project: providing services to taxonomists for standard genome sequencing and annotation.</title>
        <authorList>
            <consortium name="The Broad Institute Genomics Platform"/>
            <consortium name="The Broad Institute Genome Sequencing Center for Infectious Disease"/>
            <person name="Wu L."/>
            <person name="Ma J."/>
        </authorList>
    </citation>
    <scope>NUCLEOTIDE SEQUENCE [LARGE SCALE GENOMIC DNA]</scope>
    <source>
        <strain evidence="3">JCM 30774</strain>
    </source>
</reference>
<sequence length="210" mass="23056">MSKINILGAMCCILMMGALAGCTTINPQGDFETSRNAQQLVLAQTLEALWERAHVIPELQKGAPLTSSTESGQSAITHQNAQNLKIAQEQLSLVDERLAQRQLNPSTGDLAQLHILVATSEKQIQYYASPLAIYRGQQTRWPFVAEDGGTIDLRVVWNEDGNLYVEGQDVMDLSPASSDVPFATQVFYYGNQVLAQVSLNVVLQVKVPRL</sequence>
<name>A0ABW4AZN6_9GAMM</name>
<dbReference type="PROSITE" id="PS51257">
    <property type="entry name" value="PROKAR_LIPOPROTEIN"/>
    <property type="match status" value="1"/>
</dbReference>
<evidence type="ECO:0008006" key="4">
    <source>
        <dbReference type="Google" id="ProtNLM"/>
    </source>
</evidence>
<evidence type="ECO:0000313" key="3">
    <source>
        <dbReference type="Proteomes" id="UP001597059"/>
    </source>
</evidence>
<dbReference type="EMBL" id="JBHTMN010000009">
    <property type="protein sequence ID" value="MFD1383348.1"/>
    <property type="molecule type" value="Genomic_DNA"/>
</dbReference>
<keyword evidence="1" id="KW-0732">Signal</keyword>
<feature type="signal peptide" evidence="1">
    <location>
        <begin position="1"/>
        <end position="20"/>
    </location>
</feature>
<evidence type="ECO:0000313" key="2">
    <source>
        <dbReference type="EMBL" id="MFD1383348.1"/>
    </source>
</evidence>
<keyword evidence="3" id="KW-1185">Reference proteome</keyword>
<evidence type="ECO:0000256" key="1">
    <source>
        <dbReference type="SAM" id="SignalP"/>
    </source>
</evidence>
<gene>
    <name evidence="2" type="ORF">ACFQ45_08215</name>
</gene>
<organism evidence="2 3">
    <name type="scientific">Rhodanobacter aciditrophus</name>
    <dbReference type="NCBI Taxonomy" id="1623218"/>
    <lineage>
        <taxon>Bacteria</taxon>
        <taxon>Pseudomonadati</taxon>
        <taxon>Pseudomonadota</taxon>
        <taxon>Gammaproteobacteria</taxon>
        <taxon>Lysobacterales</taxon>
        <taxon>Rhodanobacteraceae</taxon>
        <taxon>Rhodanobacter</taxon>
    </lineage>
</organism>
<accession>A0ABW4AZN6</accession>
<dbReference type="RefSeq" id="WP_377366541.1">
    <property type="nucleotide sequence ID" value="NZ_JBHTMN010000009.1"/>
</dbReference>